<reference evidence="1" key="1">
    <citation type="submission" date="2021-03" db="EMBL/GenBank/DDBJ databases">
        <authorList>
            <person name="Bekaert M."/>
        </authorList>
    </citation>
    <scope>NUCLEOTIDE SEQUENCE</scope>
</reference>
<evidence type="ECO:0000313" key="1">
    <source>
        <dbReference type="EMBL" id="CAG2253784.1"/>
    </source>
</evidence>
<evidence type="ECO:0000313" key="2">
    <source>
        <dbReference type="Proteomes" id="UP000683360"/>
    </source>
</evidence>
<keyword evidence="2" id="KW-1185">Reference proteome</keyword>
<dbReference type="EMBL" id="CAJPWZ010003168">
    <property type="protein sequence ID" value="CAG2253784.1"/>
    <property type="molecule type" value="Genomic_DNA"/>
</dbReference>
<gene>
    <name evidence="1" type="ORF">MEDL_65306</name>
</gene>
<accession>A0A8S3VJQ0</accession>
<protein>
    <submittedName>
        <fullName evidence="1">Uncharacterized protein</fullName>
    </submittedName>
</protein>
<dbReference type="AlphaFoldDB" id="A0A8S3VJQ0"/>
<name>A0A8S3VJQ0_MYTED</name>
<organism evidence="1 2">
    <name type="scientific">Mytilus edulis</name>
    <name type="common">Blue mussel</name>
    <dbReference type="NCBI Taxonomy" id="6550"/>
    <lineage>
        <taxon>Eukaryota</taxon>
        <taxon>Metazoa</taxon>
        <taxon>Spiralia</taxon>
        <taxon>Lophotrochozoa</taxon>
        <taxon>Mollusca</taxon>
        <taxon>Bivalvia</taxon>
        <taxon>Autobranchia</taxon>
        <taxon>Pteriomorphia</taxon>
        <taxon>Mytilida</taxon>
        <taxon>Mytiloidea</taxon>
        <taxon>Mytilidae</taxon>
        <taxon>Mytilinae</taxon>
        <taxon>Mytilus</taxon>
    </lineage>
</organism>
<proteinExistence type="predicted"/>
<dbReference type="Proteomes" id="UP000683360">
    <property type="component" value="Unassembled WGS sequence"/>
</dbReference>
<dbReference type="OrthoDB" id="6048568at2759"/>
<comment type="caution">
    <text evidence="1">The sequence shown here is derived from an EMBL/GenBank/DDBJ whole genome shotgun (WGS) entry which is preliminary data.</text>
</comment>
<sequence length="261" mass="30308">MSTRLKQYIRDQPHKPCNKEKYRTPILVSDSKGFTLRNHSPDSEFPFELWCCSGARTHKLVDLIEERITKAVKRHGKIVIYLWAGTCDITQKAGKYIRLRSSSNKAVEEIISEYNRAIKIVEKFHTQAKLKIVDCPISSIQQWNKNKGHYNPSIFKSEDSNLTKQITFLNKKIWCINKKLGTNSVRTSQFYFRSRKERSHRSRKSIKISLNNKDGVHPGKLLSLAITKKLLLDSYKECFITIPDNAILQILVEEEELKSII</sequence>